<proteinExistence type="inferred from homology"/>
<dbReference type="GO" id="GO:0019343">
    <property type="term" value="P:cysteine biosynthetic process via cystathionine"/>
    <property type="evidence" value="ECO:0007669"/>
    <property type="project" value="TreeGrafter"/>
</dbReference>
<dbReference type="PANTHER" id="PTHR11808:SF15">
    <property type="entry name" value="CYSTATHIONINE GAMMA-LYASE"/>
    <property type="match status" value="1"/>
</dbReference>
<dbReference type="AlphaFoldDB" id="A0A6I3IQB6"/>
<evidence type="ECO:0000256" key="9">
    <source>
        <dbReference type="RuleBase" id="RU362118"/>
    </source>
</evidence>
<dbReference type="InterPro" id="IPR015422">
    <property type="entry name" value="PyrdxlP-dep_Trfase_small"/>
</dbReference>
<comment type="catalytic activity">
    <reaction evidence="7">
        <text>L-methionine + H2O = methanethiol + 2-oxobutanoate + NH4(+)</text>
        <dbReference type="Rhea" id="RHEA:23800"/>
        <dbReference type="ChEBI" id="CHEBI:15377"/>
        <dbReference type="ChEBI" id="CHEBI:16007"/>
        <dbReference type="ChEBI" id="CHEBI:16763"/>
        <dbReference type="ChEBI" id="CHEBI:28938"/>
        <dbReference type="ChEBI" id="CHEBI:57844"/>
        <dbReference type="EC" id="4.4.1.11"/>
    </reaction>
    <physiologicalReaction direction="left-to-right" evidence="7">
        <dbReference type="Rhea" id="RHEA:23801"/>
    </physiologicalReaction>
</comment>
<dbReference type="SUPFAM" id="SSF53383">
    <property type="entry name" value="PLP-dependent transferases"/>
    <property type="match status" value="1"/>
</dbReference>
<sequence length="354" mass="37272">MDEDWTLATRTVALGRPAHEPGAPVNPPLELSSTFVAGGDPVYGRAGNRTWDAFEQTLGALEGGRCLAFASGMAAVAAVLSLVPRGGVVVAPDGAYNTTLSLLESFESDGTLRELRRVDPADLDAVVGALPGADLVWLESPTNPLLEVADLAGIAAAAHDAAAIVVCDNTFATPVGQRPLGLGVDVTVHSVTKYLAGHSDVLLGAAVTDHPELAERLRTHRTLHGAIPGPHETWLALRGMRTLALRVERASANAAELARRLRGHPAVSRVRYPGVGAIVSIEVAGGPEAADRVCAATQLWTHATSLGGVESLLERRRRHPNEPLVVPAELVRLSVGIEDVDDLWRDLDQALRGI</sequence>
<dbReference type="GO" id="GO:0030170">
    <property type="term" value="F:pyridoxal phosphate binding"/>
    <property type="evidence" value="ECO:0007669"/>
    <property type="project" value="InterPro"/>
</dbReference>
<dbReference type="EC" id="4.4.1.2" evidence="4"/>
<dbReference type="PANTHER" id="PTHR11808">
    <property type="entry name" value="TRANS-SULFURATION ENZYME FAMILY MEMBER"/>
    <property type="match status" value="1"/>
</dbReference>
<comment type="caution">
    <text evidence="10">The sequence shown here is derived from an EMBL/GenBank/DDBJ whole genome shotgun (WGS) entry which is preliminary data.</text>
</comment>
<dbReference type="Pfam" id="PF01053">
    <property type="entry name" value="Cys_Met_Meta_PP"/>
    <property type="match status" value="1"/>
</dbReference>
<dbReference type="GO" id="GO:0005737">
    <property type="term" value="C:cytoplasm"/>
    <property type="evidence" value="ECO:0007669"/>
    <property type="project" value="TreeGrafter"/>
</dbReference>
<name>A0A6I3IQB6_9MICO</name>
<dbReference type="RefSeq" id="WP_154593429.1">
    <property type="nucleotide sequence ID" value="NZ_WLVL01000037.1"/>
</dbReference>
<dbReference type="GO" id="GO:0019346">
    <property type="term" value="P:transsulfuration"/>
    <property type="evidence" value="ECO:0007669"/>
    <property type="project" value="InterPro"/>
</dbReference>
<dbReference type="Gene3D" id="3.90.1150.10">
    <property type="entry name" value="Aspartate Aminotransferase, domain 1"/>
    <property type="match status" value="1"/>
</dbReference>
<dbReference type="GO" id="GO:0018826">
    <property type="term" value="F:methionine gamma-lyase activity"/>
    <property type="evidence" value="ECO:0007669"/>
    <property type="project" value="UniProtKB-EC"/>
</dbReference>
<evidence type="ECO:0000313" key="10">
    <source>
        <dbReference type="EMBL" id="MTB72150.1"/>
    </source>
</evidence>
<reference evidence="10 11" key="1">
    <citation type="submission" date="2019-11" db="EMBL/GenBank/DDBJ databases">
        <title>Whole genome sequencing identifies a novel species of the genus Arsenicicoccus isolated from human blood.</title>
        <authorList>
            <person name="Jeong J.H."/>
            <person name="Kweon O.J."/>
            <person name="Kim H.R."/>
            <person name="Kim T.-H."/>
            <person name="Ha S.-M."/>
            <person name="Lee M.-K."/>
        </authorList>
    </citation>
    <scope>NUCLEOTIDE SEQUENCE [LARGE SCALE GENOMIC DNA]</scope>
    <source>
        <strain evidence="10 11">MKL-02</strain>
    </source>
</reference>
<comment type="catalytic activity">
    <reaction evidence="6">
        <text>L-homocysteine + H2O = 2-oxobutanoate + hydrogen sulfide + NH4(+) + H(+)</text>
        <dbReference type="Rhea" id="RHEA:14501"/>
        <dbReference type="ChEBI" id="CHEBI:15377"/>
        <dbReference type="ChEBI" id="CHEBI:15378"/>
        <dbReference type="ChEBI" id="CHEBI:16763"/>
        <dbReference type="ChEBI" id="CHEBI:28938"/>
        <dbReference type="ChEBI" id="CHEBI:29919"/>
        <dbReference type="ChEBI" id="CHEBI:58199"/>
        <dbReference type="EC" id="4.4.1.2"/>
    </reaction>
    <physiologicalReaction direction="left-to-right" evidence="6">
        <dbReference type="Rhea" id="RHEA:14502"/>
    </physiologicalReaction>
</comment>
<accession>A0A6I3IQB6</accession>
<dbReference type="GO" id="GO:0004123">
    <property type="term" value="F:cystathionine gamma-lyase activity"/>
    <property type="evidence" value="ECO:0007669"/>
    <property type="project" value="TreeGrafter"/>
</dbReference>
<dbReference type="InterPro" id="IPR015424">
    <property type="entry name" value="PyrdxlP-dep_Trfase"/>
</dbReference>
<evidence type="ECO:0000256" key="3">
    <source>
        <dbReference type="ARBA" id="ARBA00022898"/>
    </source>
</evidence>
<dbReference type="PIRSF" id="PIRSF001434">
    <property type="entry name" value="CGS"/>
    <property type="match status" value="1"/>
</dbReference>
<dbReference type="Gene3D" id="3.40.640.10">
    <property type="entry name" value="Type I PLP-dependent aspartate aminotransferase-like (Major domain)"/>
    <property type="match status" value="1"/>
</dbReference>
<dbReference type="InterPro" id="IPR000277">
    <property type="entry name" value="Cys/Met-Metab_PyrdxlP-dep_enz"/>
</dbReference>
<evidence type="ECO:0000313" key="11">
    <source>
        <dbReference type="Proteomes" id="UP000431092"/>
    </source>
</evidence>
<evidence type="ECO:0000256" key="4">
    <source>
        <dbReference type="ARBA" id="ARBA00047175"/>
    </source>
</evidence>
<evidence type="ECO:0000256" key="1">
    <source>
        <dbReference type="ARBA" id="ARBA00001933"/>
    </source>
</evidence>
<organism evidence="10 11">
    <name type="scientific">Arsenicicoccus cauae</name>
    <dbReference type="NCBI Taxonomy" id="2663847"/>
    <lineage>
        <taxon>Bacteria</taxon>
        <taxon>Bacillati</taxon>
        <taxon>Actinomycetota</taxon>
        <taxon>Actinomycetes</taxon>
        <taxon>Micrococcales</taxon>
        <taxon>Intrasporangiaceae</taxon>
        <taxon>Arsenicicoccus</taxon>
    </lineage>
</organism>
<dbReference type="EMBL" id="WLVL01000037">
    <property type="protein sequence ID" value="MTB72150.1"/>
    <property type="molecule type" value="Genomic_DNA"/>
</dbReference>
<dbReference type="GO" id="GO:0003962">
    <property type="term" value="F:cystathionine gamma-synthase activity"/>
    <property type="evidence" value="ECO:0007669"/>
    <property type="project" value="TreeGrafter"/>
</dbReference>
<evidence type="ECO:0000256" key="2">
    <source>
        <dbReference type="ARBA" id="ARBA00009077"/>
    </source>
</evidence>
<evidence type="ECO:0000256" key="5">
    <source>
        <dbReference type="ARBA" id="ARBA00047199"/>
    </source>
</evidence>
<protein>
    <recommendedName>
        <fullName evidence="4">homocysteine desulfhydrase</fullName>
        <ecNumber evidence="4">4.4.1.2</ecNumber>
    </recommendedName>
    <alternativeName>
        <fullName evidence="5">Homocysteine desulfhydrase</fullName>
    </alternativeName>
</protein>
<feature type="modified residue" description="N6-(pyridoxal phosphate)lysine" evidence="8">
    <location>
        <position position="193"/>
    </location>
</feature>
<dbReference type="GO" id="GO:0047982">
    <property type="term" value="F:homocysteine desulfhydrase activity"/>
    <property type="evidence" value="ECO:0007669"/>
    <property type="project" value="UniProtKB-EC"/>
</dbReference>
<dbReference type="Proteomes" id="UP000431092">
    <property type="component" value="Unassembled WGS sequence"/>
</dbReference>
<evidence type="ECO:0000256" key="6">
    <source>
        <dbReference type="ARBA" id="ARBA00048780"/>
    </source>
</evidence>
<dbReference type="FunFam" id="3.40.640.10:FF:000046">
    <property type="entry name" value="Cystathionine gamma-lyase"/>
    <property type="match status" value="1"/>
</dbReference>
<keyword evidence="3 8" id="KW-0663">Pyridoxal phosphate</keyword>
<keyword evidence="11" id="KW-1185">Reference proteome</keyword>
<evidence type="ECO:0000256" key="7">
    <source>
        <dbReference type="ARBA" id="ARBA00052699"/>
    </source>
</evidence>
<gene>
    <name evidence="10" type="ORF">GGG17_09245</name>
</gene>
<comment type="cofactor">
    <cofactor evidence="1 9">
        <name>pyridoxal 5'-phosphate</name>
        <dbReference type="ChEBI" id="CHEBI:597326"/>
    </cofactor>
</comment>
<evidence type="ECO:0000256" key="8">
    <source>
        <dbReference type="PIRSR" id="PIRSR001434-2"/>
    </source>
</evidence>
<dbReference type="InterPro" id="IPR015421">
    <property type="entry name" value="PyrdxlP-dep_Trfase_major"/>
</dbReference>
<comment type="similarity">
    <text evidence="2 9">Belongs to the trans-sulfuration enzymes family.</text>
</comment>